<organism evidence="2 3">
    <name type="scientific">Striga asiatica</name>
    <name type="common">Asiatic witchweed</name>
    <name type="synonym">Buchnera asiatica</name>
    <dbReference type="NCBI Taxonomy" id="4170"/>
    <lineage>
        <taxon>Eukaryota</taxon>
        <taxon>Viridiplantae</taxon>
        <taxon>Streptophyta</taxon>
        <taxon>Embryophyta</taxon>
        <taxon>Tracheophyta</taxon>
        <taxon>Spermatophyta</taxon>
        <taxon>Magnoliopsida</taxon>
        <taxon>eudicotyledons</taxon>
        <taxon>Gunneridae</taxon>
        <taxon>Pentapetalae</taxon>
        <taxon>asterids</taxon>
        <taxon>lamiids</taxon>
        <taxon>Lamiales</taxon>
        <taxon>Orobanchaceae</taxon>
        <taxon>Buchnereae</taxon>
        <taxon>Striga</taxon>
    </lineage>
</organism>
<dbReference type="EMBL" id="BKCP01007182">
    <property type="protein sequence ID" value="GER45552.1"/>
    <property type="molecule type" value="Genomic_DNA"/>
</dbReference>
<evidence type="ECO:0000313" key="2">
    <source>
        <dbReference type="EMBL" id="GER45552.1"/>
    </source>
</evidence>
<dbReference type="GO" id="GO:0016740">
    <property type="term" value="F:transferase activity"/>
    <property type="evidence" value="ECO:0007669"/>
    <property type="project" value="UniProtKB-KW"/>
</dbReference>
<evidence type="ECO:0000313" key="3">
    <source>
        <dbReference type="Proteomes" id="UP000325081"/>
    </source>
</evidence>
<keyword evidence="2" id="KW-0808">Transferase</keyword>
<feature type="non-terminal residue" evidence="2">
    <location>
        <position position="1"/>
    </location>
</feature>
<gene>
    <name evidence="2" type="ORF">STAS_22511</name>
</gene>
<name>A0A5A7QL25_STRAF</name>
<reference evidence="3" key="1">
    <citation type="journal article" date="2019" name="Curr. Biol.">
        <title>Genome Sequence of Striga asiatica Provides Insight into the Evolution of Plant Parasitism.</title>
        <authorList>
            <person name="Yoshida S."/>
            <person name="Kim S."/>
            <person name="Wafula E.K."/>
            <person name="Tanskanen J."/>
            <person name="Kim Y.M."/>
            <person name="Honaas L."/>
            <person name="Yang Z."/>
            <person name="Spallek T."/>
            <person name="Conn C.E."/>
            <person name="Ichihashi Y."/>
            <person name="Cheong K."/>
            <person name="Cui S."/>
            <person name="Der J.P."/>
            <person name="Gundlach H."/>
            <person name="Jiao Y."/>
            <person name="Hori C."/>
            <person name="Ishida J.K."/>
            <person name="Kasahara H."/>
            <person name="Kiba T."/>
            <person name="Kim M.S."/>
            <person name="Koo N."/>
            <person name="Laohavisit A."/>
            <person name="Lee Y.H."/>
            <person name="Lumba S."/>
            <person name="McCourt P."/>
            <person name="Mortimer J.C."/>
            <person name="Mutuku J.M."/>
            <person name="Nomura T."/>
            <person name="Sasaki-Sekimoto Y."/>
            <person name="Seto Y."/>
            <person name="Wang Y."/>
            <person name="Wakatake T."/>
            <person name="Sakakibara H."/>
            <person name="Demura T."/>
            <person name="Yamaguchi S."/>
            <person name="Yoneyama K."/>
            <person name="Manabe R.I."/>
            <person name="Nelson D.C."/>
            <person name="Schulman A.H."/>
            <person name="Timko M.P."/>
            <person name="dePamphilis C.W."/>
            <person name="Choi D."/>
            <person name="Shirasu K."/>
        </authorList>
    </citation>
    <scope>NUCLEOTIDE SEQUENCE [LARGE SCALE GENOMIC DNA]</scope>
    <source>
        <strain evidence="3">cv. UVA1</strain>
    </source>
</reference>
<comment type="caution">
    <text evidence="2">The sequence shown here is derived from an EMBL/GenBank/DDBJ whole genome shotgun (WGS) entry which is preliminary data.</text>
</comment>
<feature type="region of interest" description="Disordered" evidence="1">
    <location>
        <begin position="54"/>
        <end position="103"/>
    </location>
</feature>
<evidence type="ECO:0000256" key="1">
    <source>
        <dbReference type="SAM" id="MobiDB-lite"/>
    </source>
</evidence>
<dbReference type="AlphaFoldDB" id="A0A5A7QL25"/>
<dbReference type="Proteomes" id="UP000325081">
    <property type="component" value="Unassembled WGS sequence"/>
</dbReference>
<accession>A0A5A7QL25</accession>
<proteinExistence type="predicted"/>
<keyword evidence="3" id="KW-1185">Reference proteome</keyword>
<feature type="compositionally biased region" description="Polar residues" evidence="1">
    <location>
        <begin position="82"/>
        <end position="91"/>
    </location>
</feature>
<protein>
    <submittedName>
        <fullName evidence="2">PhosphatidylinositolN-acetyglucosaminlytransferase subunit P-related</fullName>
    </submittedName>
</protein>
<sequence length="195" mass="21999">WSFFKLSELSLAIRTDMDNIEQNLRKFSLSSREADIIPLKVDDVKLGEEECQMTSTSAHPIKLPKSPLAQIPESSTPPPPQQNTLALTSLQNPPPNITSRKLKQPAFTTIPPTHLIESINTDPILLLTNQDIDFHLAGLPNTPEDHSHNMELEIVKPTKTVPEASAKITQVITHKFCLEVEYHHNSLQEKEWIIF</sequence>
<feature type="non-terminal residue" evidence="2">
    <location>
        <position position="195"/>
    </location>
</feature>